<evidence type="ECO:0000256" key="4">
    <source>
        <dbReference type="ARBA" id="ARBA00023284"/>
    </source>
</evidence>
<evidence type="ECO:0000259" key="5">
    <source>
        <dbReference type="Pfam" id="PF00462"/>
    </source>
</evidence>
<accession>A0AAD4S3G9</accession>
<name>A0AAD4S3G9_9MAGN</name>
<dbReference type="GO" id="GO:0005737">
    <property type="term" value="C:cytoplasm"/>
    <property type="evidence" value="ECO:0007669"/>
    <property type="project" value="UniProtKB-SubCell"/>
</dbReference>
<dbReference type="InterPro" id="IPR011905">
    <property type="entry name" value="GlrX-like_pln_2"/>
</dbReference>
<dbReference type="Proteomes" id="UP001202328">
    <property type="component" value="Unassembled WGS sequence"/>
</dbReference>
<evidence type="ECO:0000256" key="1">
    <source>
        <dbReference type="ARBA" id="ARBA00004496"/>
    </source>
</evidence>
<keyword evidence="7" id="KW-1185">Reference proteome</keyword>
<evidence type="ECO:0000313" key="7">
    <source>
        <dbReference type="Proteomes" id="UP001202328"/>
    </source>
</evidence>
<dbReference type="SUPFAM" id="SSF52833">
    <property type="entry name" value="Thioredoxin-like"/>
    <property type="match status" value="1"/>
</dbReference>
<protein>
    <recommendedName>
        <fullName evidence="5">Glutaredoxin domain-containing protein</fullName>
    </recommendedName>
</protein>
<gene>
    <name evidence="6" type="ORF">MKW98_007671</name>
</gene>
<evidence type="ECO:0000256" key="2">
    <source>
        <dbReference type="ARBA" id="ARBA00007568"/>
    </source>
</evidence>
<dbReference type="PROSITE" id="PS51354">
    <property type="entry name" value="GLUTAREDOXIN_2"/>
    <property type="match status" value="1"/>
</dbReference>
<dbReference type="Gene3D" id="3.40.30.10">
    <property type="entry name" value="Glutaredoxin"/>
    <property type="match status" value="1"/>
</dbReference>
<keyword evidence="3" id="KW-0963">Cytoplasm</keyword>
<reference evidence="6" key="1">
    <citation type="submission" date="2022-04" db="EMBL/GenBank/DDBJ databases">
        <title>A functionally conserved STORR gene fusion in Papaver species that diverged 16.8 million years ago.</title>
        <authorList>
            <person name="Catania T."/>
        </authorList>
    </citation>
    <scope>NUCLEOTIDE SEQUENCE</scope>
    <source>
        <strain evidence="6">S-188037</strain>
    </source>
</reference>
<comment type="caution">
    <text evidence="6">The sequence shown here is derived from an EMBL/GenBank/DDBJ whole genome shotgun (WGS) entry which is preliminary data.</text>
</comment>
<organism evidence="6 7">
    <name type="scientific">Papaver atlanticum</name>
    <dbReference type="NCBI Taxonomy" id="357466"/>
    <lineage>
        <taxon>Eukaryota</taxon>
        <taxon>Viridiplantae</taxon>
        <taxon>Streptophyta</taxon>
        <taxon>Embryophyta</taxon>
        <taxon>Tracheophyta</taxon>
        <taxon>Spermatophyta</taxon>
        <taxon>Magnoliopsida</taxon>
        <taxon>Ranunculales</taxon>
        <taxon>Papaveraceae</taxon>
        <taxon>Papaveroideae</taxon>
        <taxon>Papaver</taxon>
    </lineage>
</organism>
<evidence type="ECO:0000256" key="3">
    <source>
        <dbReference type="ARBA" id="ARBA00022490"/>
    </source>
</evidence>
<dbReference type="Pfam" id="PF00462">
    <property type="entry name" value="Glutaredoxin"/>
    <property type="match status" value="1"/>
</dbReference>
<dbReference type="PANTHER" id="PTHR10168">
    <property type="entry name" value="GLUTAREDOXIN"/>
    <property type="match status" value="1"/>
</dbReference>
<dbReference type="AlphaFoldDB" id="A0AAD4S3G9"/>
<comment type="similarity">
    <text evidence="2">Belongs to the glutaredoxin family. CC-type subfamily.</text>
</comment>
<feature type="domain" description="Glutaredoxin" evidence="5">
    <location>
        <begin position="70"/>
        <end position="147"/>
    </location>
</feature>
<proteinExistence type="inferred from homology"/>
<dbReference type="InterPro" id="IPR002109">
    <property type="entry name" value="Glutaredoxin"/>
</dbReference>
<comment type="subcellular location">
    <subcellularLocation>
        <location evidence="1">Cytoplasm</location>
    </subcellularLocation>
</comment>
<keyword evidence="4" id="KW-0676">Redox-active center</keyword>
<evidence type="ECO:0000313" key="6">
    <source>
        <dbReference type="EMBL" id="KAI3859290.1"/>
    </source>
</evidence>
<sequence length="177" mass="19533">MQQAIQYRTWLPNQSETHQTISRQSSSFKMVDINLEDPLKKGAMKISDDYSSSRGKLEAGIKGLVSENAVLVFGRRGCCMCHVVKRLLLALGVNPTVYEVIDEGDEISVINELLSVIETHNNDHKGNKETHTGNSELLQFPAVYIGGKLFGGLDRLMGAHITGELIPKLKQAGALWL</sequence>
<dbReference type="EMBL" id="JAJJMB010014612">
    <property type="protein sequence ID" value="KAI3859290.1"/>
    <property type="molecule type" value="Genomic_DNA"/>
</dbReference>
<dbReference type="NCBIfam" id="TIGR02189">
    <property type="entry name" value="GlrX-like_plant"/>
    <property type="match status" value="1"/>
</dbReference>
<dbReference type="InterPro" id="IPR036249">
    <property type="entry name" value="Thioredoxin-like_sf"/>
</dbReference>